<gene>
    <name evidence="3" type="ORF">K7862_24585</name>
</gene>
<dbReference type="GO" id="GO:0016787">
    <property type="term" value="F:hydrolase activity"/>
    <property type="evidence" value="ECO:0007669"/>
    <property type="project" value="UniProtKB-KW"/>
</dbReference>
<dbReference type="InterPro" id="IPR029058">
    <property type="entry name" value="AB_hydrolase_fold"/>
</dbReference>
<comment type="caution">
    <text evidence="3">The sequence shown here is derived from an EMBL/GenBank/DDBJ whole genome shotgun (WGS) entry which is preliminary data.</text>
</comment>
<dbReference type="InterPro" id="IPR010427">
    <property type="entry name" value="DUF1023"/>
</dbReference>
<feature type="domain" description="DUF1023" evidence="2">
    <location>
        <begin position="280"/>
        <end position="447"/>
    </location>
</feature>
<reference evidence="3 4" key="1">
    <citation type="submission" date="2021-08" db="EMBL/GenBank/DDBJ databases">
        <title>WGS of actinomycetes from Thailand.</title>
        <authorList>
            <person name="Thawai C."/>
        </authorList>
    </citation>
    <scope>NUCLEOTIDE SEQUENCE [LARGE SCALE GENOMIC DNA]</scope>
    <source>
        <strain evidence="3 4">PLK6-54</strain>
    </source>
</reference>
<evidence type="ECO:0000313" key="4">
    <source>
        <dbReference type="Proteomes" id="UP000778578"/>
    </source>
</evidence>
<evidence type="ECO:0000259" key="2">
    <source>
        <dbReference type="Pfam" id="PF06259"/>
    </source>
</evidence>
<accession>A0ABS7QDM5</accession>
<dbReference type="Pfam" id="PF06259">
    <property type="entry name" value="Abhydrolase_8"/>
    <property type="match status" value="1"/>
</dbReference>
<dbReference type="SUPFAM" id="SSF53474">
    <property type="entry name" value="alpha/beta-Hydrolases"/>
    <property type="match status" value="1"/>
</dbReference>
<dbReference type="RefSeq" id="WP_222966158.1">
    <property type="nucleotide sequence ID" value="NZ_JAINZZ010000036.1"/>
</dbReference>
<dbReference type="Proteomes" id="UP000778578">
    <property type="component" value="Unassembled WGS sequence"/>
</dbReference>
<proteinExistence type="predicted"/>
<feature type="coiled-coil region" evidence="1">
    <location>
        <begin position="86"/>
        <end position="139"/>
    </location>
</feature>
<keyword evidence="4" id="KW-1185">Reference proteome</keyword>
<organism evidence="3 4">
    <name type="scientific">Actinacidiphila acidipaludis</name>
    <dbReference type="NCBI Taxonomy" id="2873382"/>
    <lineage>
        <taxon>Bacteria</taxon>
        <taxon>Bacillati</taxon>
        <taxon>Actinomycetota</taxon>
        <taxon>Actinomycetes</taxon>
        <taxon>Kitasatosporales</taxon>
        <taxon>Streptomycetaceae</taxon>
        <taxon>Actinacidiphila</taxon>
    </lineage>
</organism>
<name>A0ABS7QDM5_9ACTN</name>
<evidence type="ECO:0000313" key="3">
    <source>
        <dbReference type="EMBL" id="MBY8880789.1"/>
    </source>
</evidence>
<evidence type="ECO:0000256" key="1">
    <source>
        <dbReference type="SAM" id="Coils"/>
    </source>
</evidence>
<dbReference type="EMBL" id="JAINZZ010000036">
    <property type="protein sequence ID" value="MBY8880789.1"/>
    <property type="molecule type" value="Genomic_DNA"/>
</dbReference>
<protein>
    <submittedName>
        <fullName evidence="3">Alpha/beta hydrolase family protein</fullName>
    </submittedName>
</protein>
<keyword evidence="1" id="KW-0175">Coiled coil</keyword>
<sequence>MSGASSYPTLGFDPCPGDPAGVTALAARWQDAAFLSTEAALRLDATDEVQSRWQGRAAQAFRTKLAAHRVLLGKLRASYEQNADLLTRWAGELREFQKEAAGLEARAARLDEQRRRVPAPEAQTQLTQIRTLAEQLQERCLTSARALAREVDALLHLPAGTTGWYGQSTDDAQAAALLTAESGRIGGPMPADPALRALWWKGLSPGEQAAVAREYTGAGIDVTLGLPADVADRFNRLRLEAAVQRPDCPQRLKDLWQHLTDPSDRAYRSDVFLLGFDDLGRGHAAVSYGNPDLAADTAVYVPGTGASLDGAAGDLDRALTLYTSANSLQPGSTASIYWLGYDAPTWSVPGPAARSFADAGAPRLAAFVNSLAAGHQGPGHLTVIGHSYGSTVVGDAFAHAGMKADEAIFVGSPGVTAATAAQLGLDPDHVWASKAKFDPVPEISAPLDPLDWLDDHSVRFGNDPTSTVFGGRTFDSGDGSSVAHAHSEYWDPGPSLDNMTAIVTGHPDKVTAMPHEDKIGALPNLADLAIPTAAVPDIGGAALQNLGHKVGGRWGAPLEDAGDSLHAFGQAQNDVLGAGGNLLHGDAAGAAHDMKDLGADLEDSSRNAVRAATELFDRREV</sequence>
<keyword evidence="3" id="KW-0378">Hydrolase</keyword>